<comment type="subcellular location">
    <subcellularLocation>
        <location evidence="1 4">Cell outer membrane</location>
    </subcellularLocation>
</comment>
<feature type="signal peptide" evidence="5">
    <location>
        <begin position="1"/>
        <end position="32"/>
    </location>
</feature>
<dbReference type="PANTHER" id="PTHR40980:SF3">
    <property type="entry name" value="TONB-DEPENDENT RECEPTOR-LIKE BETA-BARREL DOMAIN-CONTAINING PROTEIN"/>
    <property type="match status" value="1"/>
</dbReference>
<dbReference type="InterPro" id="IPR000531">
    <property type="entry name" value="Beta-barrel_TonB"/>
</dbReference>
<reference evidence="8" key="2">
    <citation type="submission" date="2020-09" db="EMBL/GenBank/DDBJ databases">
        <authorList>
            <person name="Sun Q."/>
            <person name="Kim S."/>
        </authorList>
    </citation>
    <scope>NUCLEOTIDE SEQUENCE</scope>
    <source>
        <strain evidence="8">KCTC 32296</strain>
    </source>
</reference>
<sequence length="1017" mass="110342">MVYPLNSRARLAWRAALLCATVIGGMPVIVSAQEAAPAPADDEINTVVVTGIKKSYLDAVRAKRSNIEITDGISSDGLGRFPDLNVGEALQRVPGVQINREAEGRNATINVRGMPGSYAQTTINGVSFAAPPSLANDQGAPLGAFNSDIFSAFVIQKSPMANAPSGGLSGNVDMQIAPALSRKDGGTFKASYEYNELGKNLAPAFTIGYNKHLNENLAVFGTVAFKKENFRRDTLRFNGYSRLTPTLTGLSNSQFATTYGDYYSASDCPAGTTSFCYSLKNALGLPATGDVTPFLSSATGSKGNTGVYALDAIRQYTRTNEGDLWTASGGIEWKPNASTKVGIVGYYTDRDLPKTTQHFLINAVWAGNGTMTPSGTPVQTSDGRWLYETVTHNNFPAKISTRQYGQHQKAGGIVANAEWSSEEWKIDGVLALSKGENSSIETELNLQTNSVSGGGTNGISGTITTGFGDLDDFSYSVTPSPQNILFTSGWTWQGPPTGTDPAGYLQPGGRYYFSLSGSESLAEETVNSAQVNVERFVDFGPIKSIKGGVQLLQNKFQSRGFRNMGFGLQMQNITADMVYTPSFVGDFMNGDADITTNWITFDAERFIDAVTPVTPYTASGGGLTTAGFNIQYADGAFADYNYNTQNDVSQAYIQFKFDTDVLGHRVRGNFGTRYESTDNTIDSYDVVTPFANSVGSLSNFEWQSIENSYDYWLPSAIFAADITDDLLLRGAYYKTYVRPQARQFSPVTRISPSPIANASLSSPTISVSDVTVRIGNNKLQPYLADSYDLSLEWYNRPGGMVSLAYFKKIITGRVVATADPAILCPADGSTWGFGALSWDGQYCTATALSTASSIVHVLASGAYNLDKDTTVEGVEFSIQQNFDFLPGFWRNFGGNFNYAYTDSKSPAIAPFPGISKHAANAILFYETSKFGVRAVYNYRTDYPLNANGTYTGGARSVKERGQLDLSASYNLTDAITLSLDAYNITDEKRYEYENDERFVRWIDYDGRTFTLSARAVF</sequence>
<dbReference type="Pfam" id="PF07715">
    <property type="entry name" value="Plug"/>
    <property type="match status" value="1"/>
</dbReference>
<dbReference type="Gene3D" id="2.170.130.10">
    <property type="entry name" value="TonB-dependent receptor, plug domain"/>
    <property type="match status" value="1"/>
</dbReference>
<reference evidence="8" key="1">
    <citation type="journal article" date="2014" name="Int. J. Syst. Evol. Microbiol.">
        <title>Complete genome sequence of Corynebacterium casei LMG S-19264T (=DSM 44701T), isolated from a smear-ripened cheese.</title>
        <authorList>
            <consortium name="US DOE Joint Genome Institute (JGI-PGF)"/>
            <person name="Walter F."/>
            <person name="Albersmeier A."/>
            <person name="Kalinowski J."/>
            <person name="Ruckert C."/>
        </authorList>
    </citation>
    <scope>NUCLEOTIDE SEQUENCE</scope>
    <source>
        <strain evidence="8">KCTC 32296</strain>
    </source>
</reference>
<evidence type="ECO:0000256" key="3">
    <source>
        <dbReference type="ARBA" id="ARBA00023237"/>
    </source>
</evidence>
<dbReference type="InterPro" id="IPR010104">
    <property type="entry name" value="TonB_rcpt_bac"/>
</dbReference>
<accession>A0A918PSM6</accession>
<evidence type="ECO:0000256" key="4">
    <source>
        <dbReference type="RuleBase" id="RU003357"/>
    </source>
</evidence>
<evidence type="ECO:0000313" key="9">
    <source>
        <dbReference type="Proteomes" id="UP000662572"/>
    </source>
</evidence>
<keyword evidence="9" id="KW-1185">Reference proteome</keyword>
<comment type="similarity">
    <text evidence="4">Belongs to the TonB-dependent receptor family.</text>
</comment>
<feature type="chain" id="PRO_5036950235" evidence="5">
    <location>
        <begin position="33"/>
        <end position="1017"/>
    </location>
</feature>
<keyword evidence="2 4" id="KW-0472">Membrane</keyword>
<organism evidence="8 9">
    <name type="scientific">Asticcacaulis endophyticus</name>
    <dbReference type="NCBI Taxonomy" id="1395890"/>
    <lineage>
        <taxon>Bacteria</taxon>
        <taxon>Pseudomonadati</taxon>
        <taxon>Pseudomonadota</taxon>
        <taxon>Alphaproteobacteria</taxon>
        <taxon>Caulobacterales</taxon>
        <taxon>Caulobacteraceae</taxon>
        <taxon>Asticcacaulis</taxon>
    </lineage>
</organism>
<protein>
    <submittedName>
        <fullName evidence="8">TonB-dependent receptor</fullName>
    </submittedName>
</protein>
<evidence type="ECO:0000259" key="6">
    <source>
        <dbReference type="Pfam" id="PF00593"/>
    </source>
</evidence>
<keyword evidence="5" id="KW-0732">Signal</keyword>
<feature type="domain" description="TonB-dependent receptor-like beta-barrel" evidence="6">
    <location>
        <begin position="465"/>
        <end position="984"/>
    </location>
</feature>
<dbReference type="SUPFAM" id="SSF56935">
    <property type="entry name" value="Porins"/>
    <property type="match status" value="1"/>
</dbReference>
<dbReference type="PANTHER" id="PTHR40980">
    <property type="entry name" value="PLUG DOMAIN-CONTAINING PROTEIN"/>
    <property type="match status" value="1"/>
</dbReference>
<name>A0A918PSM6_9CAUL</name>
<feature type="domain" description="TonB-dependent receptor plug" evidence="7">
    <location>
        <begin position="70"/>
        <end position="161"/>
    </location>
</feature>
<evidence type="ECO:0000256" key="1">
    <source>
        <dbReference type="ARBA" id="ARBA00004442"/>
    </source>
</evidence>
<dbReference type="InterPro" id="IPR036942">
    <property type="entry name" value="Beta-barrel_TonB_sf"/>
</dbReference>
<proteinExistence type="inferred from homology"/>
<evidence type="ECO:0000313" key="8">
    <source>
        <dbReference type="EMBL" id="GGZ21341.1"/>
    </source>
</evidence>
<keyword evidence="8" id="KW-0675">Receptor</keyword>
<dbReference type="InterPro" id="IPR037066">
    <property type="entry name" value="Plug_dom_sf"/>
</dbReference>
<dbReference type="InterPro" id="IPR012910">
    <property type="entry name" value="Plug_dom"/>
</dbReference>
<dbReference type="EMBL" id="BMZB01000001">
    <property type="protein sequence ID" value="GGZ21341.1"/>
    <property type="molecule type" value="Genomic_DNA"/>
</dbReference>
<gene>
    <name evidence="8" type="ORF">GCM10011273_02520</name>
</gene>
<keyword evidence="4" id="KW-0798">TonB box</keyword>
<dbReference type="Gene3D" id="2.40.170.20">
    <property type="entry name" value="TonB-dependent receptor, beta-barrel domain"/>
    <property type="match status" value="1"/>
</dbReference>
<keyword evidence="3" id="KW-0998">Cell outer membrane</keyword>
<evidence type="ECO:0000256" key="2">
    <source>
        <dbReference type="ARBA" id="ARBA00023136"/>
    </source>
</evidence>
<comment type="caution">
    <text evidence="8">The sequence shown here is derived from an EMBL/GenBank/DDBJ whole genome shotgun (WGS) entry which is preliminary data.</text>
</comment>
<dbReference type="AlphaFoldDB" id="A0A918PSM6"/>
<dbReference type="Proteomes" id="UP000662572">
    <property type="component" value="Unassembled WGS sequence"/>
</dbReference>
<dbReference type="GO" id="GO:0009279">
    <property type="term" value="C:cell outer membrane"/>
    <property type="evidence" value="ECO:0007669"/>
    <property type="project" value="UniProtKB-SubCell"/>
</dbReference>
<evidence type="ECO:0000259" key="7">
    <source>
        <dbReference type="Pfam" id="PF07715"/>
    </source>
</evidence>
<dbReference type="NCBIfam" id="TIGR01782">
    <property type="entry name" value="TonB-Xanth-Caul"/>
    <property type="match status" value="1"/>
</dbReference>
<evidence type="ECO:0000256" key="5">
    <source>
        <dbReference type="SAM" id="SignalP"/>
    </source>
</evidence>
<dbReference type="Pfam" id="PF00593">
    <property type="entry name" value="TonB_dep_Rec_b-barrel"/>
    <property type="match status" value="1"/>
</dbReference>